<keyword evidence="1" id="KW-0175">Coiled coil</keyword>
<feature type="compositionally biased region" description="Basic residues" evidence="2">
    <location>
        <begin position="644"/>
        <end position="661"/>
    </location>
</feature>
<evidence type="ECO:0000256" key="1">
    <source>
        <dbReference type="SAM" id="Coils"/>
    </source>
</evidence>
<evidence type="ECO:0000313" key="4">
    <source>
        <dbReference type="Proteomes" id="UP000664132"/>
    </source>
</evidence>
<evidence type="ECO:0000313" key="3">
    <source>
        <dbReference type="EMBL" id="KAG4421403.1"/>
    </source>
</evidence>
<sequence>MDPLSITASTVALARLCMKVSTTVYDFTIDTRDVDTNVQSLYRENPLVAVAQTGPDGNLWICVKESVGNCEVALKKLEDVLDKISADNGAQQCGETTEAEVSKRLETIETGIQDLSQSLRQRQDMGIPSSEATKNFEQFLRAANTFKSSASTVMNGDASTVKGGLESQYGGSIFGDSLSDDRYEIIQSWIPPPSPFSIRGSSNADRSNKQGGLGNRSSLPELMAVLETVTQMPDEYRNSEHERNSSKDEQLRSLEMENRALEQKLEKSLGNAEKQRQALEEREERLQRLTEENEHCNQNASRVLQELARQQKIVALATEEQNRLRQEFLGGNARLRDKEKDAFFKEKKLMRLSEAVSHQESTVNALKVDRQALKDTIANQAKQLMDESAERDMKNEALAQSRAENTRLNEVFLENEKINSKVDAENTKLKNMVSDLKEDNQYLQEDSRRYKDKAASLNDVVQGMRKEMEATSSALNKERQRAEDYAKHTKELEVGKVASDEELRYLKLELEKSWSDKQELEHKLRGELEESEYQREGFVKIIHDTEAERDTVLSFKTSKVSFCHGTKRPQNPQNRLNQRHLFLRFRRRKVQTVLLQTKSEIGKYQETKTEVKTQEEHQNENLTKIETETTPVNEDALKAAKQATKQKKAKAQNEHKTKKKSKGESIWKNDMLRRRQSAQGPMTDRSPLGNYPAPLLED</sequence>
<reference evidence="3" key="1">
    <citation type="submission" date="2021-02" db="EMBL/GenBank/DDBJ databases">
        <title>Genome sequence Cadophora malorum strain M34.</title>
        <authorList>
            <person name="Stefanovic E."/>
            <person name="Vu D."/>
            <person name="Scully C."/>
            <person name="Dijksterhuis J."/>
            <person name="Roader J."/>
            <person name="Houbraken J."/>
        </authorList>
    </citation>
    <scope>NUCLEOTIDE SEQUENCE</scope>
    <source>
        <strain evidence="3">M34</strain>
    </source>
</reference>
<dbReference type="AlphaFoldDB" id="A0A8H7TMC9"/>
<feature type="coiled-coil region" evidence="1">
    <location>
        <begin position="244"/>
        <end position="327"/>
    </location>
</feature>
<comment type="caution">
    <text evidence="3">The sequence shown here is derived from an EMBL/GenBank/DDBJ whole genome shotgun (WGS) entry which is preliminary data.</text>
</comment>
<dbReference type="OrthoDB" id="3564280at2759"/>
<protein>
    <submittedName>
        <fullName evidence="3">Uncharacterized protein</fullName>
    </submittedName>
</protein>
<feature type="region of interest" description="Disordered" evidence="2">
    <location>
        <begin position="640"/>
        <end position="698"/>
    </location>
</feature>
<feature type="region of interest" description="Disordered" evidence="2">
    <location>
        <begin position="191"/>
        <end position="219"/>
    </location>
</feature>
<organism evidence="3 4">
    <name type="scientific">Cadophora malorum</name>
    <dbReference type="NCBI Taxonomy" id="108018"/>
    <lineage>
        <taxon>Eukaryota</taxon>
        <taxon>Fungi</taxon>
        <taxon>Dikarya</taxon>
        <taxon>Ascomycota</taxon>
        <taxon>Pezizomycotina</taxon>
        <taxon>Leotiomycetes</taxon>
        <taxon>Helotiales</taxon>
        <taxon>Ploettnerulaceae</taxon>
        <taxon>Cadophora</taxon>
    </lineage>
</organism>
<name>A0A8H7TMC9_9HELO</name>
<keyword evidence="4" id="KW-1185">Reference proteome</keyword>
<gene>
    <name evidence="3" type="ORF">IFR04_005462</name>
</gene>
<feature type="coiled-coil region" evidence="1">
    <location>
        <begin position="419"/>
        <end position="485"/>
    </location>
</feature>
<dbReference type="EMBL" id="JAFJYH010000066">
    <property type="protein sequence ID" value="KAG4421403.1"/>
    <property type="molecule type" value="Genomic_DNA"/>
</dbReference>
<feature type="compositionally biased region" description="Basic and acidic residues" evidence="2">
    <location>
        <begin position="662"/>
        <end position="673"/>
    </location>
</feature>
<evidence type="ECO:0000256" key="2">
    <source>
        <dbReference type="SAM" id="MobiDB-lite"/>
    </source>
</evidence>
<dbReference type="Proteomes" id="UP000664132">
    <property type="component" value="Unassembled WGS sequence"/>
</dbReference>
<accession>A0A8H7TMC9</accession>
<proteinExistence type="predicted"/>